<dbReference type="GO" id="GO:0005739">
    <property type="term" value="C:mitochondrion"/>
    <property type="evidence" value="ECO:0007669"/>
    <property type="project" value="TreeGrafter"/>
</dbReference>
<keyword evidence="3 4" id="KW-0862">Zinc</keyword>
<feature type="compositionally biased region" description="Polar residues" evidence="5">
    <location>
        <begin position="737"/>
        <end position="764"/>
    </location>
</feature>
<evidence type="ECO:0000256" key="5">
    <source>
        <dbReference type="SAM" id="MobiDB-lite"/>
    </source>
</evidence>
<dbReference type="Pfam" id="PF23580">
    <property type="entry name" value="Znf_XAF1_N"/>
    <property type="match status" value="1"/>
</dbReference>
<dbReference type="KEGG" id="aplc:110982221"/>
<feature type="region of interest" description="Disordered" evidence="5">
    <location>
        <begin position="349"/>
        <end position="410"/>
    </location>
</feature>
<dbReference type="PANTHER" id="PTHR16295:SF10">
    <property type="entry name" value="EXPRESSED PROTEIN"/>
    <property type="match status" value="1"/>
</dbReference>
<dbReference type="InterPro" id="IPR051986">
    <property type="entry name" value="Innate_Immune_Apopt_Reg"/>
</dbReference>
<feature type="zinc finger region" description="TRAF-type" evidence="4">
    <location>
        <begin position="34"/>
        <end position="99"/>
    </location>
</feature>
<dbReference type="Pfam" id="PF21366">
    <property type="entry name" value="TRAFD1-XIAF1_ZnF"/>
    <property type="match status" value="1"/>
</dbReference>
<dbReference type="Gene3D" id="3.30.40.10">
    <property type="entry name" value="Zinc/RING finger domain, C3HC4 (zinc finger)"/>
    <property type="match status" value="2"/>
</dbReference>
<keyword evidence="2 4" id="KW-0863">Zinc-finger</keyword>
<accession>A0A8B7YSC3</accession>
<evidence type="ECO:0000259" key="6">
    <source>
        <dbReference type="PROSITE" id="PS50145"/>
    </source>
</evidence>
<dbReference type="AlphaFoldDB" id="A0A8B7YSC3"/>
<protein>
    <submittedName>
        <fullName evidence="8 9">TRAF-type zinc finger domain-containing protein 1-like</fullName>
    </submittedName>
</protein>
<feature type="region of interest" description="Disordered" evidence="5">
    <location>
        <begin position="188"/>
        <end position="252"/>
    </location>
</feature>
<evidence type="ECO:0000313" key="9">
    <source>
        <dbReference type="RefSeq" id="XP_022096188.1"/>
    </source>
</evidence>
<name>A0A8B7YSC3_ACAPL</name>
<feature type="compositionally biased region" description="Basic and acidic residues" evidence="5">
    <location>
        <begin position="355"/>
        <end position="365"/>
    </location>
</feature>
<dbReference type="RefSeq" id="XP_022096188.1">
    <property type="nucleotide sequence ID" value="XM_022240496.1"/>
</dbReference>
<dbReference type="OrthoDB" id="193703at2759"/>
<keyword evidence="1 4" id="KW-0479">Metal-binding</keyword>
<feature type="compositionally biased region" description="Basic and acidic residues" evidence="5">
    <location>
        <begin position="727"/>
        <end position="736"/>
    </location>
</feature>
<evidence type="ECO:0000256" key="3">
    <source>
        <dbReference type="ARBA" id="ARBA00022833"/>
    </source>
</evidence>
<dbReference type="Proteomes" id="UP000694845">
    <property type="component" value="Unplaced"/>
</dbReference>
<proteinExistence type="predicted"/>
<dbReference type="InterPro" id="IPR001293">
    <property type="entry name" value="Znf_TRAF"/>
</dbReference>
<dbReference type="PROSITE" id="PS50145">
    <property type="entry name" value="ZF_TRAF"/>
    <property type="match status" value="1"/>
</dbReference>
<organism evidence="7 9">
    <name type="scientific">Acanthaster planci</name>
    <name type="common">Crown-of-thorns starfish</name>
    <dbReference type="NCBI Taxonomy" id="133434"/>
    <lineage>
        <taxon>Eukaryota</taxon>
        <taxon>Metazoa</taxon>
        <taxon>Echinodermata</taxon>
        <taxon>Eleutherozoa</taxon>
        <taxon>Asterozoa</taxon>
        <taxon>Asteroidea</taxon>
        <taxon>Valvatacea</taxon>
        <taxon>Valvatida</taxon>
        <taxon>Acanthasteridae</taxon>
        <taxon>Acanthaster</taxon>
    </lineage>
</organism>
<dbReference type="OMA" id="MEEHNDE"/>
<gene>
    <name evidence="8 9" type="primary">LOC110982221</name>
</gene>
<evidence type="ECO:0000313" key="7">
    <source>
        <dbReference type="Proteomes" id="UP000694845"/>
    </source>
</evidence>
<feature type="compositionally biased region" description="Polar residues" evidence="5">
    <location>
        <begin position="778"/>
        <end position="790"/>
    </location>
</feature>
<dbReference type="GO" id="GO:0008270">
    <property type="term" value="F:zinc ion binding"/>
    <property type="evidence" value="ECO:0007669"/>
    <property type="project" value="UniProtKB-KW"/>
</dbReference>
<dbReference type="PANTHER" id="PTHR16295">
    <property type="entry name" value="TRAF-TYPE ZINC FINGER PROTEIN-RELATED"/>
    <property type="match status" value="1"/>
</dbReference>
<evidence type="ECO:0000256" key="1">
    <source>
        <dbReference type="ARBA" id="ARBA00022723"/>
    </source>
</evidence>
<keyword evidence="7" id="KW-1185">Reference proteome</keyword>
<dbReference type="CTD" id="10906"/>
<dbReference type="InterPro" id="IPR049439">
    <property type="entry name" value="TRAFD1-XIAF1_Znf"/>
</dbReference>
<dbReference type="RefSeq" id="XP_022096187.1">
    <property type="nucleotide sequence ID" value="XM_022240495.1"/>
</dbReference>
<feature type="compositionally biased region" description="Basic and acidic residues" evidence="5">
    <location>
        <begin position="241"/>
        <end position="250"/>
    </location>
</feature>
<feature type="region of interest" description="Disordered" evidence="5">
    <location>
        <begin position="641"/>
        <end position="800"/>
    </location>
</feature>
<evidence type="ECO:0000256" key="2">
    <source>
        <dbReference type="ARBA" id="ARBA00022771"/>
    </source>
</evidence>
<reference evidence="8 9" key="1">
    <citation type="submission" date="2025-04" db="UniProtKB">
        <authorList>
            <consortium name="RefSeq"/>
        </authorList>
    </citation>
    <scope>IDENTIFICATION</scope>
</reference>
<evidence type="ECO:0000313" key="8">
    <source>
        <dbReference type="RefSeq" id="XP_022096187.1"/>
    </source>
</evidence>
<sequence>MMAKDNEHDDQDPPATKLCSNCKRDIPSMNYLMHQNHCSRNIVLCSKCEEPVPRSEMSEHNEEYHIEVTCKCGEAVEKWKQEEHDAEHCPQRQVTCEYCEMGMDFKNLAEHKDFCGSRTEPCPKCARYVYFRDKARHEATDCKYPEAKPANKPGPSATATRDLWHHNQLLFQPAKPYRMPLGLREQLSGPPFLPRQEVGGDRSWPDSREVLRNVSDGPAGDRKHRKNQDRVQNVMLRNPAKSREKNEERALLQSATHQVDADRLLAQHLAQDLPYDASFGTDLSTNSSLAPPYDDYQDDLAIQDLIKNSYGVPNINTFQEQSSALGDLTLPCEFCLQPIPAESLIQHQSGCRPDLTSHPREEKVEANNSRRRGPSQLLPPSEVLNNLSYGPAPSGYSPVVQSDSAPPYDTDDTLMLPCEFCEELLPADALPMHQVNCIENRTMTPSPAGPGSLPSRRDKPSDSPIRPSPQRVPRPRDFPTRPKKPQQAPVFPGPSMDDDNGTDVDTIPVQRSKSGNHAPQPKSRQFGNPVLAPPFPSDASQQQQGTGQQAQVPFARSSSEKYLHGTNGVPRPTAAVASLPTRGAVQKPKSKNTAVGGQARRREDHPQSKSFARMPVILPVFPDSPDVYCDDEELDKLLGTKVHPRQGGEMNNSPHYKPKKTNLPLSSGLESDDSPAVGSESGPFCYRERLAQQRRGPGARQKVRKPPGSYPGNGYVPSFPNRANPRKGRDFDRRDNSSGTQRSKQPSAPTTMTFEPDGLTSSLQVREDSSAHPRTSKQKQGQGRRTNAQKATRPRDDPML</sequence>
<feature type="compositionally biased region" description="Basic and acidic residues" evidence="5">
    <location>
        <begin position="198"/>
        <end position="211"/>
    </location>
</feature>
<feature type="compositionally biased region" description="Polar residues" evidence="5">
    <location>
        <begin position="509"/>
        <end position="526"/>
    </location>
</feature>
<dbReference type="InterPro" id="IPR013083">
    <property type="entry name" value="Znf_RING/FYVE/PHD"/>
</dbReference>
<evidence type="ECO:0000256" key="4">
    <source>
        <dbReference type="PROSITE-ProRule" id="PRU00207"/>
    </source>
</evidence>
<feature type="compositionally biased region" description="Low complexity" evidence="5">
    <location>
        <begin position="541"/>
        <end position="551"/>
    </location>
</feature>
<dbReference type="GeneID" id="110982221"/>
<feature type="region of interest" description="Disordered" evidence="5">
    <location>
        <begin position="441"/>
        <end position="611"/>
    </location>
</feature>
<feature type="domain" description="TRAF-type" evidence="6">
    <location>
        <begin position="34"/>
        <end position="99"/>
    </location>
</feature>